<dbReference type="Pfam" id="PF07934">
    <property type="entry name" value="OGG_N"/>
    <property type="match status" value="1"/>
</dbReference>
<dbReference type="Gene3D" id="1.10.340.30">
    <property type="entry name" value="Hypothetical protein, domain 2"/>
    <property type="match status" value="1"/>
</dbReference>
<sequence>MKDKFKDNCKAFDSFIEIYTPKEFNFKECLVYLNRSDLECTHKVRDKKVYKLIKIEDNKTLVEISHNDGIMKVKFLNHIPNKIIKEKIGLHVWNMFDLSTNLTSFYESVGENFILSKLMDKYYGLRIIKINNLFECLCWAIIGQQINLKFAYTLKKRIVEKYGESVTYENEEYWLFPKVKVIANLKVEHLKELQFTIRKAEYVIDVAKLFLNKEFEKEILKNNLSYNELFKKLISIRGIGSWTADYAIMKSFSINCAFPIKDVGIQNALKNILGLEKKPELEEIELMAENWKDWESYATFYLWRSLYD</sequence>
<dbReference type="Gene3D" id="1.10.1670.10">
    <property type="entry name" value="Helix-hairpin-Helix base-excision DNA repair enzymes (C-terminal)"/>
    <property type="match status" value="1"/>
</dbReference>
<dbReference type="EMBL" id="NIBG01000001">
    <property type="protein sequence ID" value="PAB61075.1"/>
    <property type="molecule type" value="Genomic_DNA"/>
</dbReference>
<keyword evidence="4" id="KW-0227">DNA damage</keyword>
<dbReference type="GO" id="GO:0008534">
    <property type="term" value="F:oxidized purine nucleobase lesion DNA N-glycosylase activity"/>
    <property type="evidence" value="ECO:0007669"/>
    <property type="project" value="InterPro"/>
</dbReference>
<evidence type="ECO:0000256" key="6">
    <source>
        <dbReference type="ARBA" id="ARBA00023204"/>
    </source>
</evidence>
<dbReference type="CDD" id="cd00056">
    <property type="entry name" value="ENDO3c"/>
    <property type="match status" value="1"/>
</dbReference>
<organism evidence="8 9">
    <name type="scientific">Anaeromicrobium sediminis</name>
    <dbReference type="NCBI Taxonomy" id="1478221"/>
    <lineage>
        <taxon>Bacteria</taxon>
        <taxon>Bacillati</taxon>
        <taxon>Bacillota</taxon>
        <taxon>Clostridia</taxon>
        <taxon>Peptostreptococcales</taxon>
        <taxon>Thermotaleaceae</taxon>
        <taxon>Anaeromicrobium</taxon>
    </lineage>
</organism>
<proteinExistence type="inferred from homology"/>
<keyword evidence="9" id="KW-1185">Reference proteome</keyword>
<dbReference type="GO" id="GO:0043916">
    <property type="term" value="F:DNA-7-methylguanine glycosylase activity"/>
    <property type="evidence" value="ECO:0007669"/>
    <property type="project" value="TreeGrafter"/>
</dbReference>
<keyword evidence="6" id="KW-0234">DNA repair</keyword>
<evidence type="ECO:0000256" key="3">
    <source>
        <dbReference type="ARBA" id="ARBA00012000"/>
    </source>
</evidence>
<dbReference type="GO" id="GO:0006285">
    <property type="term" value="P:base-excision repair, AP site formation"/>
    <property type="evidence" value="ECO:0007669"/>
    <property type="project" value="TreeGrafter"/>
</dbReference>
<evidence type="ECO:0000256" key="1">
    <source>
        <dbReference type="ARBA" id="ARBA00000086"/>
    </source>
</evidence>
<dbReference type="GO" id="GO:0032993">
    <property type="term" value="C:protein-DNA complex"/>
    <property type="evidence" value="ECO:0007669"/>
    <property type="project" value="TreeGrafter"/>
</dbReference>
<dbReference type="FunFam" id="1.10.340.30:FF:000004">
    <property type="entry name" value="DNA-3-methyladenine glycosylase II"/>
    <property type="match status" value="1"/>
</dbReference>
<accession>A0A267MQ93</accession>
<comment type="caution">
    <text evidence="8">The sequence shown here is derived from an EMBL/GenBank/DDBJ whole genome shotgun (WGS) entry which is preliminary data.</text>
</comment>
<reference evidence="8 9" key="1">
    <citation type="submission" date="2017-06" db="EMBL/GenBank/DDBJ databases">
        <title>Draft genome sequence of anaerobic fermentative bacterium Anaeromicrobium sediminis DY2726D isolated from West Pacific Ocean sediments.</title>
        <authorList>
            <person name="Zeng X."/>
        </authorList>
    </citation>
    <scope>NUCLEOTIDE SEQUENCE [LARGE SCALE GENOMIC DNA]</scope>
    <source>
        <strain evidence="8 9">DY2726D</strain>
    </source>
</reference>
<dbReference type="SUPFAM" id="SSF48150">
    <property type="entry name" value="DNA-glycosylase"/>
    <property type="match status" value="1"/>
</dbReference>
<dbReference type="InterPro" id="IPR051912">
    <property type="entry name" value="Alkylbase_DNA_Glycosylase/TA"/>
</dbReference>
<dbReference type="EC" id="3.2.2.21" evidence="3"/>
<dbReference type="InterPro" id="IPR003265">
    <property type="entry name" value="HhH-GPD_domain"/>
</dbReference>
<dbReference type="AlphaFoldDB" id="A0A267MQ93"/>
<evidence type="ECO:0000256" key="2">
    <source>
        <dbReference type="ARBA" id="ARBA00010817"/>
    </source>
</evidence>
<protein>
    <recommendedName>
        <fullName evidence="3">DNA-3-methyladenine glycosylase II</fullName>
        <ecNumber evidence="3">3.2.2.21</ecNumber>
    </recommendedName>
</protein>
<evidence type="ECO:0000259" key="7">
    <source>
        <dbReference type="SMART" id="SM00478"/>
    </source>
</evidence>
<keyword evidence="5" id="KW-0378">Hydrolase</keyword>
<evidence type="ECO:0000313" key="8">
    <source>
        <dbReference type="EMBL" id="PAB61075.1"/>
    </source>
</evidence>
<dbReference type="InterPro" id="IPR023170">
    <property type="entry name" value="HhH_base_excis_C"/>
</dbReference>
<dbReference type="PANTHER" id="PTHR43003">
    <property type="entry name" value="DNA-3-METHYLADENINE GLYCOSYLASE"/>
    <property type="match status" value="1"/>
</dbReference>
<comment type="catalytic activity">
    <reaction evidence="1">
        <text>Hydrolysis of alkylated DNA, releasing 3-methyladenine, 3-methylguanine, 7-methylguanine and 7-methyladenine.</text>
        <dbReference type="EC" id="3.2.2.21"/>
    </reaction>
</comment>
<dbReference type="GO" id="GO:0006289">
    <property type="term" value="P:nucleotide-excision repair"/>
    <property type="evidence" value="ECO:0007669"/>
    <property type="project" value="InterPro"/>
</dbReference>
<dbReference type="InterPro" id="IPR037046">
    <property type="entry name" value="AlkA_N_sf"/>
</dbReference>
<feature type="domain" description="HhH-GPD" evidence="7">
    <location>
        <begin position="142"/>
        <end position="307"/>
    </location>
</feature>
<evidence type="ECO:0000256" key="5">
    <source>
        <dbReference type="ARBA" id="ARBA00022801"/>
    </source>
</evidence>
<name>A0A267MQ93_9FIRM</name>
<dbReference type="PANTHER" id="PTHR43003:SF12">
    <property type="entry name" value="DNA-3-METHYLADENINE GLYCOSYLASE"/>
    <property type="match status" value="1"/>
</dbReference>
<dbReference type="GO" id="GO:0005737">
    <property type="term" value="C:cytoplasm"/>
    <property type="evidence" value="ECO:0007669"/>
    <property type="project" value="TreeGrafter"/>
</dbReference>
<dbReference type="InterPro" id="IPR012904">
    <property type="entry name" value="OGG_N"/>
</dbReference>
<evidence type="ECO:0000313" key="9">
    <source>
        <dbReference type="Proteomes" id="UP000216024"/>
    </source>
</evidence>
<gene>
    <name evidence="8" type="ORF">CCE28_01210</name>
</gene>
<dbReference type="GO" id="GO:0006307">
    <property type="term" value="P:DNA alkylation repair"/>
    <property type="evidence" value="ECO:0007669"/>
    <property type="project" value="TreeGrafter"/>
</dbReference>
<evidence type="ECO:0000256" key="4">
    <source>
        <dbReference type="ARBA" id="ARBA00022763"/>
    </source>
</evidence>
<dbReference type="GO" id="GO:0032131">
    <property type="term" value="F:alkylated DNA binding"/>
    <property type="evidence" value="ECO:0007669"/>
    <property type="project" value="TreeGrafter"/>
</dbReference>
<dbReference type="RefSeq" id="WP_095130149.1">
    <property type="nucleotide sequence ID" value="NZ_NIBG01000001.1"/>
</dbReference>
<dbReference type="Gene3D" id="3.30.310.20">
    <property type="entry name" value="DNA-3-methyladenine glycosylase AlkA, N-terminal domain"/>
    <property type="match status" value="1"/>
</dbReference>
<dbReference type="SMART" id="SM00478">
    <property type="entry name" value="ENDO3c"/>
    <property type="match status" value="1"/>
</dbReference>
<dbReference type="Pfam" id="PF00730">
    <property type="entry name" value="HhH-GPD"/>
    <property type="match status" value="1"/>
</dbReference>
<dbReference type="GO" id="GO:0008725">
    <property type="term" value="F:DNA-3-methyladenine glycosylase activity"/>
    <property type="evidence" value="ECO:0007669"/>
    <property type="project" value="TreeGrafter"/>
</dbReference>
<comment type="similarity">
    <text evidence="2">Belongs to the alkylbase DNA glycosidase AlkA family.</text>
</comment>
<dbReference type="Proteomes" id="UP000216024">
    <property type="component" value="Unassembled WGS sequence"/>
</dbReference>
<dbReference type="InterPro" id="IPR011257">
    <property type="entry name" value="DNA_glycosylase"/>
</dbReference>
<dbReference type="OrthoDB" id="9785929at2"/>